<feature type="transmembrane region" description="Helical" evidence="7">
    <location>
        <begin position="17"/>
        <end position="35"/>
    </location>
</feature>
<dbReference type="InterPro" id="IPR051907">
    <property type="entry name" value="DoxX-like_oxidoreductase"/>
</dbReference>
<evidence type="ECO:0000256" key="4">
    <source>
        <dbReference type="ARBA" id="ARBA00022692"/>
    </source>
</evidence>
<keyword evidence="5 7" id="KW-1133">Transmembrane helix</keyword>
<sequence>MCKSACTHPTLKAVGLLGLRVAIAFIFVMMGYYKLGPNHMGTVAMFAGLKFPMPEFWAYFVGGAELLGGIMVLLGVYVRYAATWLAIVIVVAILSVHRGGPLAGYFLPAAVLGGCLALLGVGAGPWRLVKTQCHCPGCRKPMEGEKGGCCGGSCGGSCGGDKMMQEGCGCKDCCSGHCACGHRDGCACCK</sequence>
<feature type="transmembrane region" description="Helical" evidence="7">
    <location>
        <begin position="56"/>
        <end position="74"/>
    </location>
</feature>
<dbReference type="AlphaFoldDB" id="A0A1F6MCU0"/>
<evidence type="ECO:0000256" key="2">
    <source>
        <dbReference type="ARBA" id="ARBA00006679"/>
    </source>
</evidence>
<keyword evidence="6 7" id="KW-0472">Membrane</keyword>
<evidence type="ECO:0000313" key="9">
    <source>
        <dbReference type="Proteomes" id="UP000177953"/>
    </source>
</evidence>
<comment type="similarity">
    <text evidence="2">Belongs to the DoxX family.</text>
</comment>
<dbReference type="PANTHER" id="PTHR33452:SF1">
    <property type="entry name" value="INNER MEMBRANE PROTEIN YPHA-RELATED"/>
    <property type="match status" value="1"/>
</dbReference>
<evidence type="ECO:0000313" key="8">
    <source>
        <dbReference type="EMBL" id="OGH69446.1"/>
    </source>
</evidence>
<keyword evidence="4 7" id="KW-0812">Transmembrane</keyword>
<reference evidence="8 9" key="1">
    <citation type="journal article" date="2016" name="Nat. Commun.">
        <title>Thousands of microbial genomes shed light on interconnected biogeochemical processes in an aquifer system.</title>
        <authorList>
            <person name="Anantharaman K."/>
            <person name="Brown C.T."/>
            <person name="Hug L.A."/>
            <person name="Sharon I."/>
            <person name="Castelle C.J."/>
            <person name="Probst A.J."/>
            <person name="Thomas B.C."/>
            <person name="Singh A."/>
            <person name="Wilkins M.J."/>
            <person name="Karaoz U."/>
            <person name="Brodie E.L."/>
            <person name="Williams K.H."/>
            <person name="Hubbard S.S."/>
            <person name="Banfield J.F."/>
        </authorList>
    </citation>
    <scope>NUCLEOTIDE SEQUENCE [LARGE SCALE GENOMIC DNA]</scope>
</reference>
<feature type="transmembrane region" description="Helical" evidence="7">
    <location>
        <begin position="80"/>
        <end position="97"/>
    </location>
</feature>
<dbReference type="Proteomes" id="UP000177953">
    <property type="component" value="Unassembled WGS sequence"/>
</dbReference>
<accession>A0A1F6MCU0</accession>
<organism evidence="8 9">
    <name type="scientific">Candidatus Magasanikbacteria bacterium RIFCSPHIGHO2_01_FULL_47_8</name>
    <dbReference type="NCBI Taxonomy" id="1798673"/>
    <lineage>
        <taxon>Bacteria</taxon>
        <taxon>Candidatus Magasanikiibacteriota</taxon>
    </lineage>
</organism>
<evidence type="ECO:0000256" key="3">
    <source>
        <dbReference type="ARBA" id="ARBA00022475"/>
    </source>
</evidence>
<dbReference type="PANTHER" id="PTHR33452">
    <property type="entry name" value="OXIDOREDUCTASE CATD-RELATED"/>
    <property type="match status" value="1"/>
</dbReference>
<evidence type="ECO:0008006" key="10">
    <source>
        <dbReference type="Google" id="ProtNLM"/>
    </source>
</evidence>
<dbReference type="Pfam" id="PF07681">
    <property type="entry name" value="DoxX"/>
    <property type="match status" value="1"/>
</dbReference>
<keyword evidence="3" id="KW-1003">Cell membrane</keyword>
<dbReference type="InterPro" id="IPR032808">
    <property type="entry name" value="DoxX"/>
</dbReference>
<protein>
    <recommendedName>
        <fullName evidence="10">DoxX family protein</fullName>
    </recommendedName>
</protein>
<feature type="transmembrane region" description="Helical" evidence="7">
    <location>
        <begin position="104"/>
        <end position="126"/>
    </location>
</feature>
<evidence type="ECO:0000256" key="5">
    <source>
        <dbReference type="ARBA" id="ARBA00022989"/>
    </source>
</evidence>
<evidence type="ECO:0000256" key="7">
    <source>
        <dbReference type="SAM" id="Phobius"/>
    </source>
</evidence>
<evidence type="ECO:0000256" key="1">
    <source>
        <dbReference type="ARBA" id="ARBA00004651"/>
    </source>
</evidence>
<comment type="caution">
    <text evidence="8">The sequence shown here is derived from an EMBL/GenBank/DDBJ whole genome shotgun (WGS) entry which is preliminary data.</text>
</comment>
<comment type="subcellular location">
    <subcellularLocation>
        <location evidence="1">Cell membrane</location>
        <topology evidence="1">Multi-pass membrane protein</topology>
    </subcellularLocation>
</comment>
<name>A0A1F6MCU0_9BACT</name>
<proteinExistence type="inferred from homology"/>
<dbReference type="GO" id="GO:0005886">
    <property type="term" value="C:plasma membrane"/>
    <property type="evidence" value="ECO:0007669"/>
    <property type="project" value="UniProtKB-SubCell"/>
</dbReference>
<evidence type="ECO:0000256" key="6">
    <source>
        <dbReference type="ARBA" id="ARBA00023136"/>
    </source>
</evidence>
<gene>
    <name evidence="8" type="ORF">A2754_03570</name>
</gene>
<dbReference type="EMBL" id="MFPU01000042">
    <property type="protein sequence ID" value="OGH69446.1"/>
    <property type="molecule type" value="Genomic_DNA"/>
</dbReference>